<dbReference type="RefSeq" id="WP_201095365.1">
    <property type="nucleotide sequence ID" value="NZ_CP067393.1"/>
</dbReference>
<dbReference type="NCBIfam" id="TIGR03760">
    <property type="entry name" value="ICE_TraI_Pfluor"/>
    <property type="match status" value="1"/>
</dbReference>
<dbReference type="Pfam" id="PF07515">
    <property type="entry name" value="TraI_2_C"/>
    <property type="match status" value="1"/>
</dbReference>
<dbReference type="InterPro" id="IPR036390">
    <property type="entry name" value="WH_DNA-bd_sf"/>
</dbReference>
<accession>A0A974NHZ6</accession>
<dbReference type="NCBIfam" id="NF041494">
    <property type="entry name" value="MobH"/>
    <property type="match status" value="1"/>
</dbReference>
<protein>
    <submittedName>
        <fullName evidence="3">TraI domain-containing protein</fullName>
    </submittedName>
</protein>
<evidence type="ECO:0000259" key="2">
    <source>
        <dbReference type="Pfam" id="PF07515"/>
    </source>
</evidence>
<dbReference type="Gene3D" id="1.10.3210.40">
    <property type="match status" value="1"/>
</dbReference>
<gene>
    <name evidence="3" type="ORF">JHT90_06520</name>
</gene>
<dbReference type="AlphaFoldDB" id="A0A974NHZ6"/>
<dbReference type="Gene3D" id="2.40.10.200">
    <property type="entry name" value="STY4665 C-terminal domain-like"/>
    <property type="match status" value="1"/>
</dbReference>
<evidence type="ECO:0000259" key="1">
    <source>
        <dbReference type="Pfam" id="PF07514"/>
    </source>
</evidence>
<dbReference type="InterPro" id="IPR036388">
    <property type="entry name" value="WH-like_DNA-bd_sf"/>
</dbReference>
<feature type="domain" description="Uncharacterised" evidence="1">
    <location>
        <begin position="28"/>
        <end position="340"/>
    </location>
</feature>
<dbReference type="Gene3D" id="1.10.10.10">
    <property type="entry name" value="Winged helix-like DNA-binding domain superfamily/Winged helix DNA-binding domain"/>
    <property type="match status" value="1"/>
</dbReference>
<dbReference type="SUPFAM" id="SSF46785">
    <property type="entry name" value="Winged helix' DNA-binding domain"/>
    <property type="match status" value="1"/>
</dbReference>
<name>A0A974NHZ6_9GAMM</name>
<dbReference type="EMBL" id="CP067393">
    <property type="protein sequence ID" value="QQP86892.1"/>
    <property type="molecule type" value="Genomic_DNA"/>
</dbReference>
<dbReference type="Proteomes" id="UP000595278">
    <property type="component" value="Chromosome"/>
</dbReference>
<dbReference type="InterPro" id="IPR011119">
    <property type="entry name" value="Unchr_helicase_relaxase_TraI"/>
</dbReference>
<sequence>MLIKLRTLLGLVDKKTIPSEVKHNLQQGYLQPLSAKELLQTDLRQAILSHIWQHTSLSKENFYTIYLLPIERYAQLVQQFPASESHHHAYLGGMLDHGLELIANALRLRQSYLLPPGAPPEDQAVQADAWTAAIAYGGLLHDIGKIAVDIHVQLQDGTHWHPWMEPIKQPYRFKYIKGRDYHLHDAAAGLLYNKIIAPEIMNWLSNYPELWSNLLNLLAGRYEQAGVLGEIVNKADKISTAKNIGANPDKAIQAPNNSLQKKLITALQHLIKNELIINKTPGDAWLTNTGLWLMSKTVADKVRAYLLSNGFEGIPSNNTKLFDELQSFGIIQATEEEKAIWKATVSDQSNNWQQEFSLIRILPTLIWNNTEQTPSVFDGTIAFSEDKPTKTTNEPEINLLAEPTVKQTNLDTGQEHNLINNTDNTVNLLEDTPSNILTQSPVKETKNFELNTEDDTDNILALFNDDITPERSEINDEINNTECKEVVNKNKQSFEITEKIDNPEKSQPAFIINAQQELSPKEIGKHFVNWLQFKIEHHKLPINDSNAKLHIIEQQLLIVSPGIFQRFTHEHPEIEQLKAKSIKLETWRWVQRGFEQQKLHKKRPDELNIWQCEVKGPRKKGKIIQGYLLNSESFYKEFIPHDNPFLTLKTETETQQDNLSN</sequence>
<feature type="domain" description="Putative conjugal transfer nickase/helicase TraI C-terminal" evidence="2">
    <location>
        <begin position="523"/>
        <end position="647"/>
    </location>
</feature>
<dbReference type="InterPro" id="IPR011093">
    <property type="entry name" value="TraI_2_C"/>
</dbReference>
<evidence type="ECO:0000313" key="4">
    <source>
        <dbReference type="Proteomes" id="UP000595278"/>
    </source>
</evidence>
<organism evidence="3 4">
    <name type="scientific">Entomomonas asaccharolytica</name>
    <dbReference type="NCBI Taxonomy" id="2785331"/>
    <lineage>
        <taxon>Bacteria</taxon>
        <taxon>Pseudomonadati</taxon>
        <taxon>Pseudomonadota</taxon>
        <taxon>Gammaproteobacteria</taxon>
        <taxon>Pseudomonadales</taxon>
        <taxon>Pseudomonadaceae</taxon>
        <taxon>Entomomonas</taxon>
    </lineage>
</organism>
<reference evidence="3 4" key="1">
    <citation type="submission" date="2021-01" db="EMBL/GenBank/DDBJ databases">
        <title>Entomomonas sp. F2A isolated from a house cricket (Acheta domesticus).</title>
        <authorList>
            <person name="Spergser J."/>
            <person name="Busse H.-J."/>
        </authorList>
    </citation>
    <scope>NUCLEOTIDE SEQUENCE [LARGE SCALE GENOMIC DNA]</scope>
    <source>
        <strain evidence="3 4">F2A</strain>
    </source>
</reference>
<dbReference type="InterPro" id="IPR022391">
    <property type="entry name" value="ICE_relaxase_PFGI-1"/>
</dbReference>
<evidence type="ECO:0000313" key="3">
    <source>
        <dbReference type="EMBL" id="QQP86892.1"/>
    </source>
</evidence>
<dbReference type="KEGG" id="eaz:JHT90_06520"/>
<proteinExistence type="predicted"/>
<keyword evidence="4" id="KW-1185">Reference proteome</keyword>
<dbReference type="Pfam" id="PF07514">
    <property type="entry name" value="TraI_2"/>
    <property type="match status" value="1"/>
</dbReference>